<organism evidence="1 3">
    <name type="scientific">Enterocloster clostridioformis</name>
    <dbReference type="NCBI Taxonomy" id="1531"/>
    <lineage>
        <taxon>Bacteria</taxon>
        <taxon>Bacillati</taxon>
        <taxon>Bacillota</taxon>
        <taxon>Clostridia</taxon>
        <taxon>Lachnospirales</taxon>
        <taxon>Lachnospiraceae</taxon>
        <taxon>Enterocloster</taxon>
    </lineage>
</organism>
<reference evidence="2 4" key="2">
    <citation type="submission" date="2019-11" db="EMBL/GenBank/DDBJ databases">
        <title>FDA dAtabase for Regulatory Grade micrObial Sequences (FDA-ARGOS): Supporting development and validation of Infectious Disease Dx tests.</title>
        <authorList>
            <person name="Turner S."/>
            <person name="Byrd R."/>
            <person name="Tallon L."/>
            <person name="Sadzewicz L."/>
            <person name="Vavikolanu K."/>
            <person name="Mehta A."/>
            <person name="Aluvathingal J."/>
            <person name="Nadendla S."/>
            <person name="Myers T."/>
            <person name="Yan Y."/>
            <person name="Sichtig H."/>
        </authorList>
    </citation>
    <scope>NUCLEOTIDE SEQUENCE [LARGE SCALE GENOMIC DNA]</scope>
    <source>
        <strain evidence="2 4">FDAARGOS_739</strain>
    </source>
</reference>
<proteinExistence type="predicted"/>
<dbReference type="AlphaFoldDB" id="A0A829W870"/>
<name>A0A829W870_9FIRM</name>
<evidence type="ECO:0000313" key="3">
    <source>
        <dbReference type="Proteomes" id="UP000315200"/>
    </source>
</evidence>
<dbReference type="RefSeq" id="WP_002588635.1">
    <property type="nucleotide sequence ID" value="NZ_BJLB01000001.1"/>
</dbReference>
<dbReference type="EMBL" id="CP050964">
    <property type="protein sequence ID" value="QIX89180.1"/>
    <property type="molecule type" value="Genomic_DNA"/>
</dbReference>
<sequence>MKKQELPEVKKYLLECLRHKYGTYVGKCGENKLELLNDDDIDILIITLEWHHELDLS</sequence>
<dbReference type="GeneID" id="57959614"/>
<gene>
    <name evidence="1" type="ORF">Ccl03g_31910</name>
    <name evidence="2" type="ORF">FOC47_00425</name>
</gene>
<dbReference type="Proteomes" id="UP000501069">
    <property type="component" value="Chromosome"/>
</dbReference>
<protein>
    <submittedName>
        <fullName evidence="1">Uncharacterized protein</fullName>
    </submittedName>
</protein>
<reference evidence="1 3" key="1">
    <citation type="submission" date="2019-06" db="EMBL/GenBank/DDBJ databases">
        <title>Draft genome sequence of [Clostridium] clostridioforme NBRC 113352.</title>
        <authorList>
            <person name="Miura T."/>
            <person name="Furukawa M."/>
            <person name="Shimamura M."/>
            <person name="Ohyama Y."/>
            <person name="Yamazoe A."/>
            <person name="Kawasaki H."/>
        </authorList>
    </citation>
    <scope>NUCLEOTIDE SEQUENCE [LARGE SCALE GENOMIC DNA]</scope>
    <source>
        <strain evidence="1 3">NBRC 113352</strain>
    </source>
</reference>
<dbReference type="Proteomes" id="UP000315200">
    <property type="component" value="Unassembled WGS sequence"/>
</dbReference>
<evidence type="ECO:0000313" key="2">
    <source>
        <dbReference type="EMBL" id="QIX89180.1"/>
    </source>
</evidence>
<dbReference type="EMBL" id="BJLB01000001">
    <property type="protein sequence ID" value="GEA37478.1"/>
    <property type="molecule type" value="Genomic_DNA"/>
</dbReference>
<evidence type="ECO:0000313" key="1">
    <source>
        <dbReference type="EMBL" id="GEA37478.1"/>
    </source>
</evidence>
<accession>A0A829W870</accession>
<evidence type="ECO:0000313" key="4">
    <source>
        <dbReference type="Proteomes" id="UP000501069"/>
    </source>
</evidence>